<dbReference type="GO" id="GO:0016020">
    <property type="term" value="C:membrane"/>
    <property type="evidence" value="ECO:0007669"/>
    <property type="project" value="UniProtKB-SubCell"/>
</dbReference>
<evidence type="ECO:0000256" key="3">
    <source>
        <dbReference type="ARBA" id="ARBA00022989"/>
    </source>
</evidence>
<accession>A0A8W8KSU3</accession>
<evidence type="ECO:0000256" key="2">
    <source>
        <dbReference type="ARBA" id="ARBA00022692"/>
    </source>
</evidence>
<organism evidence="6 7">
    <name type="scientific">Magallana gigas</name>
    <name type="common">Pacific oyster</name>
    <name type="synonym">Crassostrea gigas</name>
    <dbReference type="NCBI Taxonomy" id="29159"/>
    <lineage>
        <taxon>Eukaryota</taxon>
        <taxon>Metazoa</taxon>
        <taxon>Spiralia</taxon>
        <taxon>Lophotrochozoa</taxon>
        <taxon>Mollusca</taxon>
        <taxon>Bivalvia</taxon>
        <taxon>Autobranchia</taxon>
        <taxon>Pteriomorphia</taxon>
        <taxon>Ostreida</taxon>
        <taxon>Ostreoidea</taxon>
        <taxon>Ostreidae</taxon>
        <taxon>Magallana</taxon>
    </lineage>
</organism>
<keyword evidence="2 5" id="KW-0812">Transmembrane</keyword>
<comment type="subcellular location">
    <subcellularLocation>
        <location evidence="1">Membrane</location>
        <topology evidence="1">Multi-pass membrane protein</topology>
    </subcellularLocation>
</comment>
<dbReference type="InterPro" id="IPR018499">
    <property type="entry name" value="Tetraspanin/Peripherin"/>
</dbReference>
<proteinExistence type="predicted"/>
<evidence type="ECO:0000313" key="6">
    <source>
        <dbReference type="EnsemblMetazoa" id="G24466.1:cds"/>
    </source>
</evidence>
<dbReference type="PANTHER" id="PTHR19282">
    <property type="entry name" value="TETRASPANIN"/>
    <property type="match status" value="1"/>
</dbReference>
<keyword evidence="3 5" id="KW-1133">Transmembrane helix</keyword>
<evidence type="ECO:0000256" key="5">
    <source>
        <dbReference type="SAM" id="Phobius"/>
    </source>
</evidence>
<name>A0A8W8KSU3_MAGGI</name>
<protein>
    <recommendedName>
        <fullName evidence="8">Tetraspanin</fullName>
    </recommendedName>
</protein>
<dbReference type="Proteomes" id="UP000005408">
    <property type="component" value="Unassembled WGS sequence"/>
</dbReference>
<evidence type="ECO:0000313" key="7">
    <source>
        <dbReference type="Proteomes" id="UP000005408"/>
    </source>
</evidence>
<dbReference type="PANTHER" id="PTHR19282:SF417">
    <property type="entry name" value="TETRASPANIN TSPA-RELATED"/>
    <property type="match status" value="1"/>
</dbReference>
<sequence length="265" mass="28953">MACNCEGIIGIAFLITNILLSLFGIGLIIVGALSDCEVSDIETDNTKPLLDLVLFDSFAAGRLAIDLSILNIIIGVVILVFSVGVGVGILWKYREIKKLLLVYTIIIAGVFVIHIIFIALWYTMINKVDRELKNKLIVSLKENFIEDTVTNLDPISNAWNHMFMTLDCCGVNPVESTSNDFDQTPWCTTVGSCQDNTSQIPRTCCIDVNGMTYPSAPNACHTNVTSGTYNAKGCFEVLKKKLLSQSPGSIGVVITIMLIEVIKPL</sequence>
<evidence type="ECO:0000256" key="1">
    <source>
        <dbReference type="ARBA" id="ARBA00004141"/>
    </source>
</evidence>
<feature type="transmembrane region" description="Helical" evidence="5">
    <location>
        <begin position="69"/>
        <end position="91"/>
    </location>
</feature>
<dbReference type="AlphaFoldDB" id="A0A8W8KSU3"/>
<dbReference type="EnsemblMetazoa" id="G24466.1">
    <property type="protein sequence ID" value="G24466.1:cds"/>
    <property type="gene ID" value="G24466"/>
</dbReference>
<feature type="transmembrane region" description="Helical" evidence="5">
    <location>
        <begin position="100"/>
        <end position="124"/>
    </location>
</feature>
<evidence type="ECO:0008006" key="8">
    <source>
        <dbReference type="Google" id="ProtNLM"/>
    </source>
</evidence>
<reference evidence="6" key="1">
    <citation type="submission" date="2022-08" db="UniProtKB">
        <authorList>
            <consortium name="EnsemblMetazoa"/>
        </authorList>
    </citation>
    <scope>IDENTIFICATION</scope>
    <source>
        <strain evidence="6">05x7-T-G4-1.051#20</strain>
    </source>
</reference>
<keyword evidence="7" id="KW-1185">Reference proteome</keyword>
<evidence type="ECO:0000256" key="4">
    <source>
        <dbReference type="ARBA" id="ARBA00023136"/>
    </source>
</evidence>
<keyword evidence="4 5" id="KW-0472">Membrane</keyword>
<dbReference type="Pfam" id="PF00335">
    <property type="entry name" value="Tetraspanin"/>
    <property type="match status" value="1"/>
</dbReference>
<feature type="transmembrane region" description="Helical" evidence="5">
    <location>
        <begin position="7"/>
        <end position="33"/>
    </location>
</feature>